<feature type="compositionally biased region" description="Basic residues" evidence="1">
    <location>
        <begin position="1"/>
        <end position="14"/>
    </location>
</feature>
<gene>
    <name evidence="2" type="ORF">AVDCRST_MAG58-4196</name>
</gene>
<dbReference type="AlphaFoldDB" id="A0A6J4RDE2"/>
<feature type="compositionally biased region" description="Basic residues" evidence="1">
    <location>
        <begin position="87"/>
        <end position="98"/>
    </location>
</feature>
<organism evidence="2">
    <name type="scientific">uncultured Rubrobacteraceae bacterium</name>
    <dbReference type="NCBI Taxonomy" id="349277"/>
    <lineage>
        <taxon>Bacteria</taxon>
        <taxon>Bacillati</taxon>
        <taxon>Actinomycetota</taxon>
        <taxon>Rubrobacteria</taxon>
        <taxon>Rubrobacterales</taxon>
        <taxon>Rubrobacteraceae</taxon>
        <taxon>environmental samples</taxon>
    </lineage>
</organism>
<evidence type="ECO:0000313" key="2">
    <source>
        <dbReference type="EMBL" id="CAA9470865.1"/>
    </source>
</evidence>
<proteinExistence type="predicted"/>
<evidence type="ECO:0000256" key="1">
    <source>
        <dbReference type="SAM" id="MobiDB-lite"/>
    </source>
</evidence>
<feature type="region of interest" description="Disordered" evidence="1">
    <location>
        <begin position="1"/>
        <end position="35"/>
    </location>
</feature>
<protein>
    <submittedName>
        <fullName evidence="2">Uncharacterized protein</fullName>
    </submittedName>
</protein>
<feature type="region of interest" description="Disordered" evidence="1">
    <location>
        <begin position="79"/>
        <end position="121"/>
    </location>
</feature>
<reference evidence="2" key="1">
    <citation type="submission" date="2020-02" db="EMBL/GenBank/DDBJ databases">
        <authorList>
            <person name="Meier V. D."/>
        </authorList>
    </citation>
    <scope>NUCLEOTIDE SEQUENCE</scope>
    <source>
        <strain evidence="2">AVDCRST_MAG58</strain>
    </source>
</reference>
<accession>A0A6J4RDE2</accession>
<feature type="non-terminal residue" evidence="2">
    <location>
        <position position="1"/>
    </location>
</feature>
<name>A0A6J4RDE2_9ACTN</name>
<sequence>GRTRGSARARHARPSLRAGLRYTVGPPRDAPLGQRGGALVLSPQLLGCDGACRRPTSCNTGLGTLGGWSVLLRRWAWHAQGAQPRSKPQRRGTSGRRQRSGDRGGRGRGCRQSRSRSRRKALRRFHRRVRDGFQRCRRFLRRAPARGVRVVGRWPSYVHAMGVRLL</sequence>
<dbReference type="EMBL" id="CADCVF010000081">
    <property type="protein sequence ID" value="CAA9470865.1"/>
    <property type="molecule type" value="Genomic_DNA"/>
</dbReference>
<feature type="compositionally biased region" description="Basic residues" evidence="1">
    <location>
        <begin position="106"/>
        <end position="121"/>
    </location>
</feature>
<feature type="non-terminal residue" evidence="2">
    <location>
        <position position="166"/>
    </location>
</feature>